<dbReference type="EMBL" id="CP014844">
    <property type="protein sequence ID" value="AMR77944.1"/>
    <property type="molecule type" value="Genomic_DNA"/>
</dbReference>
<reference evidence="1 2" key="1">
    <citation type="submission" date="2016-03" db="EMBL/GenBank/DDBJ databases">
        <title>Complete genome sequence of a novel chlorpyrifos degrading bacterium, Cupriavidus nantongensis sp. X1.</title>
        <authorList>
            <person name="Fang L."/>
        </authorList>
    </citation>
    <scope>NUCLEOTIDE SEQUENCE [LARGE SCALE GENOMIC DNA]</scope>
    <source>
        <strain evidence="1 2">X1</strain>
    </source>
</reference>
<dbReference type="Proteomes" id="UP000075238">
    <property type="component" value="Chromosome 1"/>
</dbReference>
<dbReference type="RefSeq" id="WP_062798669.1">
    <property type="nucleotide sequence ID" value="NZ_CP014844.1"/>
</dbReference>
<name>A0A142JIN2_9BURK</name>
<dbReference type="STRING" id="1796606.A2G96_09435"/>
<dbReference type="AlphaFoldDB" id="A0A142JIN2"/>
<accession>A0A142JIN2</accession>
<evidence type="ECO:0000313" key="1">
    <source>
        <dbReference type="EMBL" id="AMR77944.1"/>
    </source>
</evidence>
<keyword evidence="2" id="KW-1185">Reference proteome</keyword>
<organism evidence="1 2">
    <name type="scientific">Cupriavidus nantongensis</name>
    <dbReference type="NCBI Taxonomy" id="1796606"/>
    <lineage>
        <taxon>Bacteria</taxon>
        <taxon>Pseudomonadati</taxon>
        <taxon>Pseudomonadota</taxon>
        <taxon>Betaproteobacteria</taxon>
        <taxon>Burkholderiales</taxon>
        <taxon>Burkholderiaceae</taxon>
        <taxon>Cupriavidus</taxon>
    </lineage>
</organism>
<dbReference type="OrthoDB" id="9816422at2"/>
<proteinExistence type="predicted"/>
<gene>
    <name evidence="1" type="ORF">A2G96_09435</name>
</gene>
<evidence type="ECO:0000313" key="2">
    <source>
        <dbReference type="Proteomes" id="UP000075238"/>
    </source>
</evidence>
<protein>
    <submittedName>
        <fullName evidence="1">Uncharacterized protein</fullName>
    </submittedName>
</protein>
<sequence length="73" mass="7854">MIDTKMLGAAVTILGKRTTTTPFHFNFHDAEVGHSVVIAPSSKGMSVMYDTLHDELSKAGGTVQVFDKGQSRS</sequence>
<dbReference type="KEGG" id="cnan:A2G96_09435"/>